<reference evidence="1 2" key="1">
    <citation type="journal article" date="2011" name="Stand. Genomic Sci.">
        <title>Complete Genome Sequence of a thermotolerant sporogenic lactic acid bacterium, Bacillus coagulans strain 36D1.</title>
        <authorList>
            <person name="Rhee M.S."/>
            <person name="Moritz B.E."/>
            <person name="Xie G."/>
            <person name="Glavina Del Rio T."/>
            <person name="Dalin E."/>
            <person name="Tice H."/>
            <person name="Bruce D."/>
            <person name="Goodwin L."/>
            <person name="Chertkov O."/>
            <person name="Brettin T."/>
            <person name="Han C."/>
            <person name="Detter C."/>
            <person name="Pitluck S."/>
            <person name="Land M.L."/>
            <person name="Patel M."/>
            <person name="Ou M."/>
            <person name="Harbrucker R."/>
            <person name="Ingram L.O."/>
            <person name="Shanmugam K.T."/>
        </authorList>
    </citation>
    <scope>NUCLEOTIDE SEQUENCE [LARGE SCALE GENOMIC DNA]</scope>
    <source>
        <strain evidence="1 2">36D1</strain>
    </source>
</reference>
<dbReference type="Proteomes" id="UP000009283">
    <property type="component" value="Chromosome"/>
</dbReference>
<gene>
    <name evidence="1" type="ORF">Bcoa_2043</name>
</gene>
<dbReference type="AlphaFoldDB" id="G2TN04"/>
<evidence type="ECO:0000313" key="2">
    <source>
        <dbReference type="Proteomes" id="UP000009283"/>
    </source>
</evidence>
<organism evidence="1 2">
    <name type="scientific">Heyndrickxia coagulans 36D1</name>
    <dbReference type="NCBI Taxonomy" id="345219"/>
    <lineage>
        <taxon>Bacteria</taxon>
        <taxon>Bacillati</taxon>
        <taxon>Bacillota</taxon>
        <taxon>Bacilli</taxon>
        <taxon>Bacillales</taxon>
        <taxon>Bacillaceae</taxon>
        <taxon>Heyndrickxia</taxon>
    </lineage>
</organism>
<name>G2TN04_HEYCO</name>
<protein>
    <submittedName>
        <fullName evidence="1">Uncharacterized protein</fullName>
    </submittedName>
</protein>
<dbReference type="KEGG" id="bag:Bcoa_2043"/>
<sequence>MEKREDTLLSKCTQLDEHLERDLPMDMISIIAG</sequence>
<dbReference type="HOGENOM" id="CLU_3380464_0_0_9"/>
<evidence type="ECO:0000313" key="1">
    <source>
        <dbReference type="EMBL" id="AEP01227.1"/>
    </source>
</evidence>
<accession>G2TN04</accession>
<proteinExistence type="predicted"/>
<dbReference type="EMBL" id="CP003056">
    <property type="protein sequence ID" value="AEP01227.1"/>
    <property type="molecule type" value="Genomic_DNA"/>
</dbReference>